<evidence type="ECO:0000313" key="3">
    <source>
        <dbReference type="EMBL" id="TWA84132.1"/>
    </source>
</evidence>
<dbReference type="EMBL" id="VITF01000005">
    <property type="protein sequence ID" value="TWA69237.1"/>
    <property type="molecule type" value="Genomic_DNA"/>
</dbReference>
<sequence>MSHYSDYHRRYTREARPLAARIRTYLTSRPTESWAFFAAGLLIATILG</sequence>
<reference evidence="4 5" key="1">
    <citation type="submission" date="2019-06" db="EMBL/GenBank/DDBJ databases">
        <title>Genomic Encyclopedia of Type Strains, Phase IV (KMG-V): Genome sequencing to study the core and pangenomes of soil and plant-associated prokaryotes.</title>
        <authorList>
            <person name="Whitman W."/>
        </authorList>
    </citation>
    <scope>NUCLEOTIDE SEQUENCE [LARGE SCALE GENOMIC DNA]</scope>
    <source>
        <strain evidence="3 5">BR 11650</strain>
        <strain evidence="2 4">BR 11796</strain>
    </source>
</reference>
<evidence type="ECO:0000313" key="4">
    <source>
        <dbReference type="Proteomes" id="UP000316083"/>
    </source>
</evidence>
<proteinExistence type="predicted"/>
<dbReference type="Proteomes" id="UP000318529">
    <property type="component" value="Unassembled WGS sequence"/>
</dbReference>
<evidence type="ECO:0000313" key="2">
    <source>
        <dbReference type="EMBL" id="TWA69237.1"/>
    </source>
</evidence>
<dbReference type="AlphaFoldDB" id="A0A560B9B4"/>
<evidence type="ECO:0000313" key="5">
    <source>
        <dbReference type="Proteomes" id="UP000318529"/>
    </source>
</evidence>
<evidence type="ECO:0000313" key="6">
    <source>
        <dbReference type="Proteomes" id="UP001277471"/>
    </source>
</evidence>
<dbReference type="GeneID" id="62009395"/>
<dbReference type="Proteomes" id="UP001277471">
    <property type="component" value="Unassembled WGS sequence"/>
</dbReference>
<dbReference type="EMBL" id="JAWXYC010000004">
    <property type="protein sequence ID" value="MDX5952364.1"/>
    <property type="molecule type" value="Genomic_DNA"/>
</dbReference>
<gene>
    <name evidence="2" type="ORF">FBZ82_105396</name>
    <name evidence="3" type="ORF">FBZ83_10511</name>
    <name evidence="1" type="ORF">SIM66_14340</name>
</gene>
<accession>A0A560B9B4</accession>
<reference evidence="1 6" key="2">
    <citation type="submission" date="2023-11" db="EMBL/GenBank/DDBJ databases">
        <title>MicrobeMod: A computational toolkit for identifying prokaryotic methylation and restriction-modification with nanopore sequencing.</title>
        <authorList>
            <person name="Crits-Christoph A."/>
            <person name="Kang S.C."/>
            <person name="Lee H."/>
            <person name="Ostrov N."/>
        </authorList>
    </citation>
    <scope>NUCLEOTIDE SEQUENCE [LARGE SCALE GENOMIC DNA]</scope>
    <source>
        <strain evidence="1 6">ATCC 29145</strain>
    </source>
</reference>
<name>A0A560B9B4_AZOBR</name>
<dbReference type="EMBL" id="VITH01000005">
    <property type="protein sequence ID" value="TWA84132.1"/>
    <property type="molecule type" value="Genomic_DNA"/>
</dbReference>
<dbReference type="RefSeq" id="WP_014239099.1">
    <property type="nucleotide sequence ID" value="NZ_CP012914.1"/>
</dbReference>
<keyword evidence="6" id="KW-1185">Reference proteome</keyword>
<comment type="caution">
    <text evidence="2">The sequence shown here is derived from an EMBL/GenBank/DDBJ whole genome shotgun (WGS) entry which is preliminary data.</text>
</comment>
<organism evidence="2 4">
    <name type="scientific">Azospirillum brasilense</name>
    <dbReference type="NCBI Taxonomy" id="192"/>
    <lineage>
        <taxon>Bacteria</taxon>
        <taxon>Pseudomonadati</taxon>
        <taxon>Pseudomonadota</taxon>
        <taxon>Alphaproteobacteria</taxon>
        <taxon>Rhodospirillales</taxon>
        <taxon>Azospirillaceae</taxon>
        <taxon>Azospirillum</taxon>
    </lineage>
</organism>
<evidence type="ECO:0000313" key="1">
    <source>
        <dbReference type="EMBL" id="MDX5952364.1"/>
    </source>
</evidence>
<protein>
    <submittedName>
        <fullName evidence="2">Uncharacterized protein</fullName>
    </submittedName>
</protein>
<dbReference type="Proteomes" id="UP000316083">
    <property type="component" value="Unassembled WGS sequence"/>
</dbReference>